<comment type="caution">
    <text evidence="6">The sequence shown here is derived from an EMBL/GenBank/DDBJ whole genome shotgun (WGS) entry which is preliminary data.</text>
</comment>
<dbReference type="GO" id="GO:0005737">
    <property type="term" value="C:cytoplasm"/>
    <property type="evidence" value="ECO:0007669"/>
    <property type="project" value="UniProtKB-SubCell"/>
</dbReference>
<keyword evidence="5" id="KW-0175">Coiled coil</keyword>
<dbReference type="InterPro" id="IPR035932">
    <property type="entry name" value="HflD-like_sf"/>
</dbReference>
<comment type="subcellular location">
    <subcellularLocation>
        <location evidence="1">Cytoplasm</location>
    </subcellularLocation>
</comment>
<proteinExistence type="predicted"/>
<gene>
    <name evidence="6" type="ORF">GCU85_05460</name>
</gene>
<reference evidence="6 7" key="1">
    <citation type="submission" date="2019-10" db="EMBL/GenBank/DDBJ databases">
        <title>Cardiobacteriales fam. a chemoheterotrophic member of the order Cardiobacteriales, and proposal of Cardiobacteriales fam. nov.</title>
        <authorList>
            <person name="Wang C."/>
        </authorList>
    </citation>
    <scope>NUCLEOTIDE SEQUENCE [LARGE SCALE GENOMIC DNA]</scope>
    <source>
        <strain evidence="6 7">ML27</strain>
    </source>
</reference>
<evidence type="ECO:0000256" key="2">
    <source>
        <dbReference type="ARBA" id="ARBA00022475"/>
    </source>
</evidence>
<dbReference type="PANTHER" id="PTHR38100:SF1">
    <property type="entry name" value="HIGH FREQUENCY LYSOGENIZATION PROTEIN HFLD"/>
    <property type="match status" value="1"/>
</dbReference>
<dbReference type="SUPFAM" id="SSF101322">
    <property type="entry name" value="YcfC-like"/>
    <property type="match status" value="2"/>
</dbReference>
<dbReference type="Proteomes" id="UP000471298">
    <property type="component" value="Unassembled WGS sequence"/>
</dbReference>
<dbReference type="InterPro" id="IPR007451">
    <property type="entry name" value="HflD"/>
</dbReference>
<evidence type="ECO:0000256" key="3">
    <source>
        <dbReference type="ARBA" id="ARBA00022490"/>
    </source>
</evidence>
<evidence type="ECO:0000313" key="6">
    <source>
        <dbReference type="EMBL" id="MPV86176.1"/>
    </source>
</evidence>
<evidence type="ECO:0000256" key="1">
    <source>
        <dbReference type="ARBA" id="ARBA00004496"/>
    </source>
</evidence>
<keyword evidence="2" id="KW-1003">Cell membrane</keyword>
<dbReference type="EMBL" id="WHNW01000004">
    <property type="protein sequence ID" value="MPV86176.1"/>
    <property type="molecule type" value="Genomic_DNA"/>
</dbReference>
<name>A0A6N7F2T9_9GAMM</name>
<dbReference type="FunCoup" id="A0A6N7F2T9">
    <property type="interactions" value="62"/>
</dbReference>
<dbReference type="Pfam" id="PF04356">
    <property type="entry name" value="DUF489"/>
    <property type="match status" value="2"/>
</dbReference>
<organism evidence="6 7">
    <name type="scientific">Ostreibacterium oceani</name>
    <dbReference type="NCBI Taxonomy" id="2654998"/>
    <lineage>
        <taxon>Bacteria</taxon>
        <taxon>Pseudomonadati</taxon>
        <taxon>Pseudomonadota</taxon>
        <taxon>Gammaproteobacteria</taxon>
        <taxon>Cardiobacteriales</taxon>
        <taxon>Ostreibacteriaceae</taxon>
        <taxon>Ostreibacterium</taxon>
    </lineage>
</organism>
<evidence type="ECO:0000256" key="5">
    <source>
        <dbReference type="SAM" id="Coils"/>
    </source>
</evidence>
<dbReference type="Gene3D" id="1.10.3890.10">
    <property type="entry name" value="HflD-like"/>
    <property type="match status" value="1"/>
</dbReference>
<protein>
    <submittedName>
        <fullName evidence="6">DUF489 family protein</fullName>
    </submittedName>
</protein>
<sequence>MTNEEQQVIGLAGAMQAICMVNDIASTGAFGESEALPILTSMATYNPTDALTAYGGDVRLLRHGLLSLQRLFNQNINRDIAQYIMMILTIELKLVRSDFMREKLQNGMQSIASDWRAKIAENEEKNETNQNEKDEGEDAFDTLLEEKEANPLYVHASMLEQPQFITQFADLYKETASKTEPRIMVKGHHEHLQNDNNANYIRALLLGSLRGASFFRHYGGKRLDFMLRRKQYLDIIQAFKNG</sequence>
<dbReference type="InParanoid" id="A0A6N7F2T9"/>
<dbReference type="AlphaFoldDB" id="A0A6N7F2T9"/>
<keyword evidence="3" id="KW-0963">Cytoplasm</keyword>
<keyword evidence="7" id="KW-1185">Reference proteome</keyword>
<dbReference type="PANTHER" id="PTHR38100">
    <property type="entry name" value="HIGH FREQUENCY LYSOGENIZATION PROTEIN HFLD"/>
    <property type="match status" value="1"/>
</dbReference>
<accession>A0A6N7F2T9</accession>
<evidence type="ECO:0000313" key="7">
    <source>
        <dbReference type="Proteomes" id="UP000471298"/>
    </source>
</evidence>
<keyword evidence="4" id="KW-0472">Membrane</keyword>
<dbReference type="RefSeq" id="WP_152810160.1">
    <property type="nucleotide sequence ID" value="NZ_WHNW01000004.1"/>
</dbReference>
<feature type="coiled-coil region" evidence="5">
    <location>
        <begin position="112"/>
        <end position="139"/>
    </location>
</feature>
<evidence type="ECO:0000256" key="4">
    <source>
        <dbReference type="ARBA" id="ARBA00023136"/>
    </source>
</evidence>